<dbReference type="AlphaFoldDB" id="A0AAU0ULM9"/>
<evidence type="ECO:0000256" key="4">
    <source>
        <dbReference type="ARBA" id="ARBA00022989"/>
    </source>
</evidence>
<dbReference type="EMBL" id="CP121694">
    <property type="protein sequence ID" value="WRO21096.1"/>
    <property type="molecule type" value="Genomic_DNA"/>
</dbReference>
<comment type="subcellular location">
    <subcellularLocation>
        <location evidence="1">Cell membrane</location>
        <topology evidence="1">Single-pass membrane protein</topology>
    </subcellularLocation>
</comment>
<keyword evidence="5 6" id="KW-0472">Membrane</keyword>
<evidence type="ECO:0000313" key="8">
    <source>
        <dbReference type="EMBL" id="WRO21096.1"/>
    </source>
</evidence>
<organism evidence="8 9">
    <name type="scientific">Metallumcola ferriviriculae</name>
    <dbReference type="NCBI Taxonomy" id="3039180"/>
    <lineage>
        <taxon>Bacteria</taxon>
        <taxon>Bacillati</taxon>
        <taxon>Bacillota</taxon>
        <taxon>Clostridia</taxon>
        <taxon>Neomoorellales</taxon>
        <taxon>Desulfitibacteraceae</taxon>
        <taxon>Metallumcola</taxon>
    </lineage>
</organism>
<evidence type="ECO:0000256" key="3">
    <source>
        <dbReference type="ARBA" id="ARBA00022692"/>
    </source>
</evidence>
<evidence type="ECO:0000256" key="6">
    <source>
        <dbReference type="SAM" id="Phobius"/>
    </source>
</evidence>
<sequence length="65" mass="7176">MAKKLYRSQNDKMLTGLCGGMADYFDMDVSMMRLIWVLGTLLLTAGFGGLFIYLIASIVVPVEPV</sequence>
<keyword evidence="2" id="KW-1003">Cell membrane</keyword>
<evidence type="ECO:0000256" key="2">
    <source>
        <dbReference type="ARBA" id="ARBA00022475"/>
    </source>
</evidence>
<evidence type="ECO:0000256" key="1">
    <source>
        <dbReference type="ARBA" id="ARBA00004162"/>
    </source>
</evidence>
<evidence type="ECO:0000313" key="9">
    <source>
        <dbReference type="Proteomes" id="UP001329915"/>
    </source>
</evidence>
<dbReference type="InterPro" id="IPR007168">
    <property type="entry name" value="Phageshock_PspC_N"/>
</dbReference>
<name>A0AAU0ULM9_9FIRM</name>
<protein>
    <submittedName>
        <fullName evidence="8">PspC domain-containing protein</fullName>
    </submittedName>
</protein>
<proteinExistence type="predicted"/>
<dbReference type="Pfam" id="PF04024">
    <property type="entry name" value="PspC"/>
    <property type="match status" value="1"/>
</dbReference>
<dbReference type="PANTHER" id="PTHR33885">
    <property type="entry name" value="PHAGE SHOCK PROTEIN C"/>
    <property type="match status" value="1"/>
</dbReference>
<dbReference type="GO" id="GO:0005886">
    <property type="term" value="C:plasma membrane"/>
    <property type="evidence" value="ECO:0007669"/>
    <property type="project" value="UniProtKB-SubCell"/>
</dbReference>
<dbReference type="KEGG" id="dbc:MFMK1_000890"/>
<dbReference type="RefSeq" id="WP_366923953.1">
    <property type="nucleotide sequence ID" value="NZ_CP121694.1"/>
</dbReference>
<feature type="transmembrane region" description="Helical" evidence="6">
    <location>
        <begin position="34"/>
        <end position="60"/>
    </location>
</feature>
<evidence type="ECO:0000256" key="5">
    <source>
        <dbReference type="ARBA" id="ARBA00023136"/>
    </source>
</evidence>
<reference evidence="8 9" key="1">
    <citation type="submission" date="2023-04" db="EMBL/GenBank/DDBJ databases">
        <authorList>
            <person name="Hsu D."/>
        </authorList>
    </citation>
    <scope>NUCLEOTIDE SEQUENCE [LARGE SCALE GENOMIC DNA]</scope>
    <source>
        <strain evidence="8 9">MK1</strain>
    </source>
</reference>
<keyword evidence="3 6" id="KW-0812">Transmembrane</keyword>
<dbReference type="PANTHER" id="PTHR33885:SF3">
    <property type="entry name" value="PHAGE SHOCK PROTEIN C"/>
    <property type="match status" value="1"/>
</dbReference>
<dbReference type="Proteomes" id="UP001329915">
    <property type="component" value="Chromosome"/>
</dbReference>
<evidence type="ECO:0000259" key="7">
    <source>
        <dbReference type="Pfam" id="PF04024"/>
    </source>
</evidence>
<feature type="domain" description="Phage shock protein PspC N-terminal" evidence="7">
    <location>
        <begin position="3"/>
        <end position="63"/>
    </location>
</feature>
<dbReference type="InterPro" id="IPR052027">
    <property type="entry name" value="PspC"/>
</dbReference>
<keyword evidence="4 6" id="KW-1133">Transmembrane helix</keyword>
<accession>A0AAU0ULM9</accession>
<keyword evidence="9" id="KW-1185">Reference proteome</keyword>
<gene>
    <name evidence="8" type="ORF">MFMK1_000890</name>
</gene>